<name>A0ABP3GIG5_9ACTN</name>
<proteinExistence type="predicted"/>
<evidence type="ECO:0000313" key="2">
    <source>
        <dbReference type="Proteomes" id="UP001500063"/>
    </source>
</evidence>
<accession>A0ABP3GIG5</accession>
<keyword evidence="2" id="KW-1185">Reference proteome</keyword>
<evidence type="ECO:0000313" key="1">
    <source>
        <dbReference type="EMBL" id="GAA0345917.1"/>
    </source>
</evidence>
<organism evidence="1 2">
    <name type="scientific">Streptomyces blastmyceticus</name>
    <dbReference type="NCBI Taxonomy" id="68180"/>
    <lineage>
        <taxon>Bacteria</taxon>
        <taxon>Bacillati</taxon>
        <taxon>Actinomycetota</taxon>
        <taxon>Actinomycetes</taxon>
        <taxon>Kitasatosporales</taxon>
        <taxon>Streptomycetaceae</taxon>
        <taxon>Streptomyces</taxon>
    </lineage>
</organism>
<dbReference type="Proteomes" id="UP001500063">
    <property type="component" value="Unassembled WGS sequence"/>
</dbReference>
<gene>
    <name evidence="1" type="ORF">GCM10010319_22860</name>
</gene>
<dbReference type="EMBL" id="BAAABW010000013">
    <property type="protein sequence ID" value="GAA0345917.1"/>
    <property type="molecule type" value="Genomic_DNA"/>
</dbReference>
<reference evidence="2" key="1">
    <citation type="journal article" date="2019" name="Int. J. Syst. Evol. Microbiol.">
        <title>The Global Catalogue of Microorganisms (GCM) 10K type strain sequencing project: providing services to taxonomists for standard genome sequencing and annotation.</title>
        <authorList>
            <consortium name="The Broad Institute Genomics Platform"/>
            <consortium name="The Broad Institute Genome Sequencing Center for Infectious Disease"/>
            <person name="Wu L."/>
            <person name="Ma J."/>
        </authorList>
    </citation>
    <scope>NUCLEOTIDE SEQUENCE [LARGE SCALE GENOMIC DNA]</scope>
    <source>
        <strain evidence="2">JCM 4565</strain>
    </source>
</reference>
<comment type="caution">
    <text evidence="1">The sequence shown here is derived from an EMBL/GenBank/DDBJ whole genome shotgun (WGS) entry which is preliminary data.</text>
</comment>
<sequence>MSEGQNPPAGSADLSIGAAMSEIEDLHTALRATGHGPRRTRLLVELALAGQRLADLALALSGSGEAATRRSRWERRRVLAARGAAWIITYTRHSRPIPPGK</sequence>
<protein>
    <submittedName>
        <fullName evidence="1">Uncharacterized protein</fullName>
    </submittedName>
</protein>